<evidence type="ECO:0000313" key="4">
    <source>
        <dbReference type="Proteomes" id="UP000054761"/>
    </source>
</evidence>
<dbReference type="SMART" id="SM00248">
    <property type="entry name" value="ANK"/>
    <property type="match status" value="4"/>
</dbReference>
<evidence type="ECO:0000256" key="2">
    <source>
        <dbReference type="SAM" id="MobiDB-lite"/>
    </source>
</evidence>
<dbReference type="SUPFAM" id="SSF48403">
    <property type="entry name" value="Ankyrin repeat"/>
    <property type="match status" value="1"/>
</dbReference>
<name>A0A0W0V3G8_9GAMM</name>
<dbReference type="EMBL" id="LNYH01000149">
    <property type="protein sequence ID" value="KTD14445.1"/>
    <property type="molecule type" value="Genomic_DNA"/>
</dbReference>
<evidence type="ECO:0000313" key="3">
    <source>
        <dbReference type="EMBL" id="KTD14445.1"/>
    </source>
</evidence>
<protein>
    <submittedName>
        <fullName evidence="3">Ankyrin repeat protein</fullName>
    </submittedName>
</protein>
<accession>A0A0W0V3G8</accession>
<dbReference type="InterPro" id="IPR036770">
    <property type="entry name" value="Ankyrin_rpt-contain_sf"/>
</dbReference>
<evidence type="ECO:0000256" key="1">
    <source>
        <dbReference type="SAM" id="Coils"/>
    </source>
</evidence>
<gene>
    <name evidence="3" type="ORF">Lisr_2673</name>
</gene>
<comment type="caution">
    <text evidence="3">The sequence shown here is derived from an EMBL/GenBank/DDBJ whole genome shotgun (WGS) entry which is preliminary data.</text>
</comment>
<dbReference type="AlphaFoldDB" id="A0A0W0V3G8"/>
<organism evidence="3 4">
    <name type="scientific">Legionella israelensis</name>
    <dbReference type="NCBI Taxonomy" id="454"/>
    <lineage>
        <taxon>Bacteria</taxon>
        <taxon>Pseudomonadati</taxon>
        <taxon>Pseudomonadota</taxon>
        <taxon>Gammaproteobacteria</taxon>
        <taxon>Legionellales</taxon>
        <taxon>Legionellaceae</taxon>
        <taxon>Legionella</taxon>
    </lineage>
</organism>
<dbReference type="PATRIC" id="fig|454.4.peg.2937"/>
<keyword evidence="4" id="KW-1185">Reference proteome</keyword>
<dbReference type="Proteomes" id="UP000054761">
    <property type="component" value="Unassembled WGS sequence"/>
</dbReference>
<dbReference type="Pfam" id="PF12796">
    <property type="entry name" value="Ank_2"/>
    <property type="match status" value="1"/>
</dbReference>
<dbReference type="STRING" id="454.Lisr_2673"/>
<feature type="coiled-coil region" evidence="1">
    <location>
        <begin position="291"/>
        <end position="318"/>
    </location>
</feature>
<dbReference type="PANTHER" id="PTHR24118">
    <property type="entry name" value="POTE ANKYRIN DOMAIN"/>
    <property type="match status" value="1"/>
</dbReference>
<sequence length="456" mass="53005">MVAFKTIDEFIRNNDQEGFEQYLSKQNTSFFQSYWNHNGKQLTLLDYLISQYEETPQKEEVAEHSSAKGKEIASEDEEERKKEEQNVFVFIQILMRKSQKFHTGTPIHQATKEGKLQLARTLIENTEFSLNSYDKDGNSLLKLVLETRDKKFIQFLLSQERLNPHQPFDVKENSETIEMQPIHYAIYLDFPEAVEGLAKRGADLNNSCNQEQNYPIHLAAKYGSEQVMRGLLEAVEKPNLEHLNSKQQTAIELACARLKEAKGKDEKQSLLSNISLLLCYGAELPRKEFMKNFLQNHADELLEKINEYLSEHTELVEAFVDRCHDRNDDLHSFFYDTNPLSTAFKHLFGKPNNRPLIIEGLITKKYKDECTSKEHVSETDKVKFARFVQTYREMYKDDTISNPWSKMHMNIACGTMTSWKSVTDYANEHPKSRTAKVLKRMEETAKGQTLTQMLNN</sequence>
<dbReference type="RefSeq" id="WP_058502942.1">
    <property type="nucleotide sequence ID" value="NZ_CAAAJA010000009.1"/>
</dbReference>
<dbReference type="InterPro" id="IPR002110">
    <property type="entry name" value="Ankyrin_rpt"/>
</dbReference>
<keyword evidence="1" id="KW-0175">Coiled coil</keyword>
<reference evidence="3 4" key="1">
    <citation type="submission" date="2015-11" db="EMBL/GenBank/DDBJ databases">
        <title>Genomic analysis of 38 Legionella species identifies large and diverse effector repertoires.</title>
        <authorList>
            <person name="Burstein D."/>
            <person name="Amaro F."/>
            <person name="Zusman T."/>
            <person name="Lifshitz Z."/>
            <person name="Cohen O."/>
            <person name="Gilbert J.A."/>
            <person name="Pupko T."/>
            <person name="Shuman H.A."/>
            <person name="Segal G."/>
        </authorList>
    </citation>
    <scope>NUCLEOTIDE SEQUENCE [LARGE SCALE GENOMIC DNA]</scope>
    <source>
        <strain evidence="3 4">Bercovier 4</strain>
    </source>
</reference>
<feature type="region of interest" description="Disordered" evidence="2">
    <location>
        <begin position="58"/>
        <end position="79"/>
    </location>
</feature>
<dbReference type="PANTHER" id="PTHR24118:SF99">
    <property type="entry name" value="POTE ANKYRIN DOMAIN FAMILY MEMBER 3C-RELATED"/>
    <property type="match status" value="1"/>
</dbReference>
<dbReference type="OrthoDB" id="5634323at2"/>
<proteinExistence type="predicted"/>
<dbReference type="Gene3D" id="1.25.40.20">
    <property type="entry name" value="Ankyrin repeat-containing domain"/>
    <property type="match status" value="2"/>
</dbReference>